<dbReference type="PATRIC" id="fig|1705561.3.peg.2477"/>
<evidence type="ECO:0000256" key="9">
    <source>
        <dbReference type="ARBA" id="ARBA00023239"/>
    </source>
</evidence>
<dbReference type="Gene3D" id="3.40.50.1100">
    <property type="match status" value="2"/>
</dbReference>
<evidence type="ECO:0000256" key="6">
    <source>
        <dbReference type="ARBA" id="ARBA00022605"/>
    </source>
</evidence>
<dbReference type="CDD" id="cd04907">
    <property type="entry name" value="ACT_ThrD-I_2"/>
    <property type="match status" value="1"/>
</dbReference>
<dbReference type="OrthoDB" id="9811476at2"/>
<evidence type="ECO:0000256" key="11">
    <source>
        <dbReference type="ARBA" id="ARBA00025527"/>
    </source>
</evidence>
<dbReference type="InterPro" id="IPR000634">
    <property type="entry name" value="Ser/Thr_deHydtase_PyrdxlP-BS"/>
</dbReference>
<keyword evidence="15" id="KW-1185">Reference proteome</keyword>
<dbReference type="RefSeq" id="WP_053781186.1">
    <property type="nucleotide sequence ID" value="NZ_LITU01000056.1"/>
</dbReference>
<organism evidence="14 15">
    <name type="scientific">Paenibacillus xylanivorans</name>
    <dbReference type="NCBI Taxonomy" id="1705561"/>
    <lineage>
        <taxon>Bacteria</taxon>
        <taxon>Bacillati</taxon>
        <taxon>Bacillota</taxon>
        <taxon>Bacilli</taxon>
        <taxon>Bacillales</taxon>
        <taxon>Paenibacillaceae</taxon>
        <taxon>Paenibacillus</taxon>
    </lineage>
</organism>
<dbReference type="InterPro" id="IPR050147">
    <property type="entry name" value="Ser/Thr_Dehydratase"/>
</dbReference>
<evidence type="ECO:0000256" key="12">
    <source>
        <dbReference type="RuleBase" id="RU362012"/>
    </source>
</evidence>
<evidence type="ECO:0000256" key="7">
    <source>
        <dbReference type="ARBA" id="ARBA00022624"/>
    </source>
</evidence>
<gene>
    <name evidence="12" type="primary">ilvA</name>
    <name evidence="14" type="ORF">AMS66_12865</name>
</gene>
<evidence type="ECO:0000256" key="3">
    <source>
        <dbReference type="ARBA" id="ARBA00004810"/>
    </source>
</evidence>
<evidence type="ECO:0000256" key="8">
    <source>
        <dbReference type="ARBA" id="ARBA00022898"/>
    </source>
</evidence>
<dbReference type="Gene3D" id="3.40.1020.10">
    <property type="entry name" value="Biosynthetic Threonine Deaminase, Domain 3"/>
    <property type="match status" value="1"/>
</dbReference>
<comment type="subunit">
    <text evidence="5 12">Homotetramer.</text>
</comment>
<dbReference type="SUPFAM" id="SSF53686">
    <property type="entry name" value="Tryptophan synthase beta subunit-like PLP-dependent enzymes"/>
    <property type="match status" value="1"/>
</dbReference>
<dbReference type="PROSITE" id="PS00165">
    <property type="entry name" value="DEHYDRATASE_SER_THR"/>
    <property type="match status" value="1"/>
</dbReference>
<dbReference type="EMBL" id="LITU01000056">
    <property type="protein sequence ID" value="KOY16091.1"/>
    <property type="molecule type" value="Genomic_DNA"/>
</dbReference>
<evidence type="ECO:0000313" key="15">
    <source>
        <dbReference type="Proteomes" id="UP000037688"/>
    </source>
</evidence>
<dbReference type="FunFam" id="3.40.1020.10:FF:000002">
    <property type="entry name" value="L-threonine dehydratase"/>
    <property type="match status" value="1"/>
</dbReference>
<dbReference type="PANTHER" id="PTHR48078">
    <property type="entry name" value="THREONINE DEHYDRATASE, MITOCHONDRIAL-RELATED"/>
    <property type="match status" value="1"/>
</dbReference>
<evidence type="ECO:0000313" key="14">
    <source>
        <dbReference type="EMBL" id="KOY16091.1"/>
    </source>
</evidence>
<dbReference type="FunFam" id="3.40.50.1100:FF:000005">
    <property type="entry name" value="Threonine dehydratase catabolic"/>
    <property type="match status" value="1"/>
</dbReference>
<dbReference type="GO" id="GO:0006567">
    <property type="term" value="P:L-threonine catabolic process"/>
    <property type="evidence" value="ECO:0007669"/>
    <property type="project" value="TreeGrafter"/>
</dbReference>
<dbReference type="GO" id="GO:0009097">
    <property type="term" value="P:isoleucine biosynthetic process"/>
    <property type="evidence" value="ECO:0007669"/>
    <property type="project" value="UniProtKB-UniRule"/>
</dbReference>
<dbReference type="PROSITE" id="PS51672">
    <property type="entry name" value="ACT_LIKE"/>
    <property type="match status" value="1"/>
</dbReference>
<dbReference type="InterPro" id="IPR038110">
    <property type="entry name" value="TD_ACT-like_sf"/>
</dbReference>
<dbReference type="GO" id="GO:0003941">
    <property type="term" value="F:L-serine ammonia-lyase activity"/>
    <property type="evidence" value="ECO:0007669"/>
    <property type="project" value="TreeGrafter"/>
</dbReference>
<evidence type="ECO:0000256" key="5">
    <source>
        <dbReference type="ARBA" id="ARBA00011881"/>
    </source>
</evidence>
<dbReference type="PANTHER" id="PTHR48078:SF11">
    <property type="entry name" value="THREONINE DEHYDRATASE, MITOCHONDRIAL"/>
    <property type="match status" value="1"/>
</dbReference>
<keyword evidence="6 12" id="KW-0028">Amino-acid biosynthesis</keyword>
<dbReference type="GO" id="GO:0006565">
    <property type="term" value="P:L-serine catabolic process"/>
    <property type="evidence" value="ECO:0007669"/>
    <property type="project" value="TreeGrafter"/>
</dbReference>
<dbReference type="Proteomes" id="UP000037688">
    <property type="component" value="Unassembled WGS sequence"/>
</dbReference>
<dbReference type="EC" id="4.3.1.19" evidence="12"/>
<dbReference type="GO" id="GO:0030170">
    <property type="term" value="F:pyridoxal phosphate binding"/>
    <property type="evidence" value="ECO:0007669"/>
    <property type="project" value="InterPro"/>
</dbReference>
<proteinExistence type="inferred from homology"/>
<keyword evidence="9 12" id="KW-0456">Lyase</keyword>
<keyword evidence="7 12" id="KW-0412">Isoleucine biosynthesis</keyword>
<dbReference type="InterPro" id="IPR036052">
    <property type="entry name" value="TrpB-like_PALP_sf"/>
</dbReference>
<keyword evidence="10 12" id="KW-0100">Branched-chain amino acid biosynthesis</keyword>
<dbReference type="CDD" id="cd01562">
    <property type="entry name" value="Thr-dehyd"/>
    <property type="match status" value="1"/>
</dbReference>
<comment type="catalytic activity">
    <reaction evidence="1 12">
        <text>L-threonine = 2-oxobutanoate + NH4(+)</text>
        <dbReference type="Rhea" id="RHEA:22108"/>
        <dbReference type="ChEBI" id="CHEBI:16763"/>
        <dbReference type="ChEBI" id="CHEBI:28938"/>
        <dbReference type="ChEBI" id="CHEBI:57926"/>
        <dbReference type="EC" id="4.3.1.19"/>
    </reaction>
</comment>
<dbReference type="InterPro" id="IPR011820">
    <property type="entry name" value="IlvA"/>
</dbReference>
<comment type="cofactor">
    <cofactor evidence="2 12">
        <name>pyridoxal 5'-phosphate</name>
        <dbReference type="ChEBI" id="CHEBI:597326"/>
    </cofactor>
</comment>
<dbReference type="AlphaFoldDB" id="A0A0N0UHW1"/>
<dbReference type="GO" id="GO:0004794">
    <property type="term" value="F:threonine deaminase activity"/>
    <property type="evidence" value="ECO:0007669"/>
    <property type="project" value="UniProtKB-UniRule"/>
</dbReference>
<reference evidence="14 15" key="1">
    <citation type="submission" date="2015-08" db="EMBL/GenBank/DDBJ databases">
        <title>Draft genome sequence of cellulolytic and xylanolytic Paenibacillus sp. A59, isolated from a decaying forest soil from Patagonia, Argentina.</title>
        <authorList>
            <person name="Ghio S."/>
            <person name="Caceres A.M."/>
            <person name="Talia P."/>
            <person name="Grasso D."/>
            <person name="Campos E."/>
        </authorList>
    </citation>
    <scope>NUCLEOTIDE SEQUENCE [LARGE SCALE GENOMIC DNA]</scope>
    <source>
        <strain evidence="14 15">A59</strain>
    </source>
</reference>
<dbReference type="InterPro" id="IPR001721">
    <property type="entry name" value="TD_ACT-like"/>
</dbReference>
<evidence type="ECO:0000256" key="2">
    <source>
        <dbReference type="ARBA" id="ARBA00001933"/>
    </source>
</evidence>
<comment type="pathway">
    <text evidence="3 12">Amino-acid biosynthesis; L-isoleucine biosynthesis; 2-oxobutanoate from L-threonine: step 1/1.</text>
</comment>
<comment type="similarity">
    <text evidence="4 12">Belongs to the serine/threonine dehydratase family.</text>
</comment>
<comment type="function">
    <text evidence="11 12">Catalyzes the anaerobic formation of alpha-ketobutyrate and ammonia from threonine in a two-step reaction. The first step involved a dehydration of threonine and a production of enamine intermediates (aminocrotonate), which tautomerizes to its imine form (iminobutyrate). Both intermediates are unstable and short-lived. The second step is the nonenzymatic hydrolysis of the enamine/imine intermediates to form 2-ketobutyrate and free ammonia. In the low water environment of the cell, the second step is accelerated by RidA.</text>
</comment>
<keyword evidence="8 12" id="KW-0663">Pyridoxal phosphate</keyword>
<dbReference type="NCBIfam" id="TIGR02079">
    <property type="entry name" value="THD1"/>
    <property type="match status" value="1"/>
</dbReference>
<dbReference type="InterPro" id="IPR001926">
    <property type="entry name" value="TrpB-like_PALP"/>
</dbReference>
<evidence type="ECO:0000256" key="1">
    <source>
        <dbReference type="ARBA" id="ARBA00001274"/>
    </source>
</evidence>
<name>A0A0N0UHW1_9BACL</name>
<feature type="domain" description="ACT-like" evidence="13">
    <location>
        <begin position="347"/>
        <end position="421"/>
    </location>
</feature>
<dbReference type="NCBIfam" id="NF006390">
    <property type="entry name" value="PRK08639.1"/>
    <property type="match status" value="1"/>
</dbReference>
<accession>A0A0N0UHW1</accession>
<protein>
    <recommendedName>
        <fullName evidence="12">L-threonine dehydratase</fullName>
        <ecNumber evidence="12">4.3.1.19</ecNumber>
    </recommendedName>
    <alternativeName>
        <fullName evidence="12">Threonine deaminase</fullName>
    </alternativeName>
</protein>
<dbReference type="UniPathway" id="UPA00047">
    <property type="reaction ID" value="UER00054"/>
</dbReference>
<evidence type="ECO:0000256" key="10">
    <source>
        <dbReference type="ARBA" id="ARBA00023304"/>
    </source>
</evidence>
<comment type="caution">
    <text evidence="14">The sequence shown here is derived from an EMBL/GenBank/DDBJ whole genome shotgun (WGS) entry which is preliminary data.</text>
</comment>
<sequence>MKPVEQEPTGTTNSGRASVGMEDIVRAHHVLREVIVRTPLQRDAVLSAKYNCNVYLKREDLQVVRSFKIRGAYNMIRSLAPAELEKGIVCASAGNHAQGVAFSCNALGIHGKIFMPSTTPNQKVKQVRRFGGDNVEVVLTGDTYDDAYEEAMRACNEQGMTFIHPFDQPKIIAGNGTVAMEIMESLDEKADYVFVTIGGGGLAAGVGTYMKTVSPETRIIGVEPLGAASMSEAMFRKQVVTLDDIDKFVDGAAVKRVGDLTFDICSGTLDDIVKVPEGKACTTILELYNENAIVVEPAGSLAVAALEQYREQIAGKTVVCVISGGNNDIDRMQEIKERSLIYEGLKYYFMVNFPQRAGALREFLVEVLGPNDDIARFEYTKKHDKENGPALVGIELMYKEDYQPLIERMNRKGLAYTELNKNLNLFNMLI</sequence>
<dbReference type="Pfam" id="PF00291">
    <property type="entry name" value="PALP"/>
    <property type="match status" value="1"/>
</dbReference>
<evidence type="ECO:0000259" key="13">
    <source>
        <dbReference type="PROSITE" id="PS51672"/>
    </source>
</evidence>
<evidence type="ECO:0000256" key="4">
    <source>
        <dbReference type="ARBA" id="ARBA00010869"/>
    </source>
</evidence>
<dbReference type="Pfam" id="PF00585">
    <property type="entry name" value="Thr_dehydrat_C"/>
    <property type="match status" value="1"/>
</dbReference>